<evidence type="ECO:0000256" key="7">
    <source>
        <dbReference type="SAM" id="MobiDB-lite"/>
    </source>
</evidence>
<gene>
    <name evidence="10" type="ORF">GHO39_11590</name>
    <name evidence="9" type="ORF">GHO40_15660</name>
</gene>
<dbReference type="EMBL" id="WIWI01000027">
    <property type="protein sequence ID" value="MQT89773.1"/>
    <property type="molecule type" value="Genomic_DNA"/>
</dbReference>
<dbReference type="PANTHER" id="PTHR48051:SF1">
    <property type="entry name" value="RAS SUPPRESSOR PROTEIN 1"/>
    <property type="match status" value="1"/>
</dbReference>
<keyword evidence="4" id="KW-0677">Repeat</keyword>
<comment type="PTM">
    <text evidence="6">Ubiquitinated in the presence of host E1 ubiquitin-activating enzyme, E2 ubiquitin-conjugating enzyme and ubiquitin.</text>
</comment>
<keyword evidence="3" id="KW-0433">Leucine-rich repeat</keyword>
<dbReference type="GO" id="GO:0061630">
    <property type="term" value="F:ubiquitin protein ligase activity"/>
    <property type="evidence" value="ECO:0007669"/>
    <property type="project" value="UniProtKB-EC"/>
</dbReference>
<dbReference type="SUPFAM" id="SSF52058">
    <property type="entry name" value="L domain-like"/>
    <property type="match status" value="1"/>
</dbReference>
<feature type="domain" description="NEL" evidence="8">
    <location>
        <begin position="1422"/>
        <end position="1766"/>
    </location>
</feature>
<reference evidence="11 12" key="1">
    <citation type="submission" date="2019-10" db="EMBL/GenBank/DDBJ databases">
        <title>Evaluation of single-gene subtyping targets for Pseudomonas.</title>
        <authorList>
            <person name="Reichler S.J."/>
            <person name="Orsi R.H."/>
            <person name="Wiedmann M."/>
            <person name="Martin N.H."/>
            <person name="Murphy S.I."/>
        </authorList>
    </citation>
    <scope>NUCLEOTIDE SEQUENCE [LARGE SCALE GENOMIC DNA]</scope>
    <source>
        <strain evidence="10 12">FSL R10-3254</strain>
        <strain evidence="9 11">FSL R10-3257</strain>
    </source>
</reference>
<dbReference type="PANTHER" id="PTHR48051">
    <property type="match status" value="1"/>
</dbReference>
<dbReference type="Gene3D" id="1.20.58.360">
    <property type="entry name" value="Shigella T3SS effector IpaH defines"/>
    <property type="match status" value="1"/>
</dbReference>
<dbReference type="InterPro" id="IPR046673">
    <property type="entry name" value="ToxA_N"/>
</dbReference>
<evidence type="ECO:0000259" key="8">
    <source>
        <dbReference type="PROSITE" id="PS52053"/>
    </source>
</evidence>
<evidence type="ECO:0000313" key="11">
    <source>
        <dbReference type="Proteomes" id="UP000441404"/>
    </source>
</evidence>
<name>A0A6A7YFQ8_9PSED</name>
<dbReference type="PROSITE" id="PS52053">
    <property type="entry name" value="NEL"/>
    <property type="match status" value="1"/>
</dbReference>
<keyword evidence="6" id="KW-0964">Secreted</keyword>
<accession>A0A6A7YFQ8</accession>
<evidence type="ECO:0000256" key="6">
    <source>
        <dbReference type="PROSITE-ProRule" id="PRU01398"/>
    </source>
</evidence>
<dbReference type="Proteomes" id="UP000489190">
    <property type="component" value="Unassembled WGS sequence"/>
</dbReference>
<organism evidence="9 11">
    <name type="scientific">Pseudomonas helleri</name>
    <dbReference type="NCBI Taxonomy" id="1608996"/>
    <lineage>
        <taxon>Bacteria</taxon>
        <taxon>Pseudomonadati</taxon>
        <taxon>Pseudomonadota</taxon>
        <taxon>Gammaproteobacteria</taxon>
        <taxon>Pseudomonadales</taxon>
        <taxon>Pseudomonadaceae</taxon>
        <taxon>Pseudomonas</taxon>
    </lineage>
</organism>
<proteinExistence type="inferred from homology"/>
<dbReference type="Pfam" id="PF20178">
    <property type="entry name" value="ToxA_N"/>
    <property type="match status" value="1"/>
</dbReference>
<sequence>MPDSPIPQPSGNPPVAVKGKHDEFIKKSIPDHLITLSPARRKALKGANPEAVQWYSTVTAEQRVELQKLVVARIKAQGKLDKTMGKILPLTDFARPLLEAALKDIGHTMDVNEVYLRLYSTVENDDFGVSEAFGVRTMSLLQAALHNFEEVETGDGHFTDDSGFISRPDEQGHFKPYVTLLSIQAFVQLCRSLDLGTLYQTYLKTFLDSKSEIYQSLLQSHFMDHHKSALMADAYVAMLKGDITVEHFKMLLVVISGPQPARIEGKQVWYRSVRLWDMTLRGCVVFEPRIKFFPASWIIVWIPGDPHHPLKYYPSHDAFQAELTKKLTPERLTVPRSSELTAYQRFLSQFIDQNKHPEYYNRLTGPLPHAPVQPLALPGGRVTEDGRWPHWANSPVDLHTYTSHMPPGGAGTGSSIRDKSPVDLPDYTARVLLAVPPVYVGVVPLNPRDEWYQPDLWQHLLEVMIKKSLADGRCLAISTEDADTAYLIRRTSHYFNLFTLVLNTVSFVVPELGLVMLSAMAVQLLHETIESIVDWSAGDVRSAWAHFSDVIENLAIAAAGAVVAHFTVSPVIQKLKTITLLNGKTRLWKPELAPYERSQGVPSSSRANEAGLHVVGEQEVLPHEGKHYELNTDPVTGEYRTQHPTRSDAYQPVFRHNGEGVWVHETEQPLTWSDETLRQRLGTVTEGFSDAEFRQALRISDVSFDDLRRMYVDNEPIPAALKDTLKRYAANSKARGVGPHILAGRMPRETCTFAVTFTLELPRWPQNVAFEVYEAASPLTTAKRFGNAQATGADVIKISDVELMSGKLPERVVDRFSRSELEQLLGESVPFEEQERVQMLREKLATHASDNAGRLFESIFNDVIPVNDPDAAALGLIQRAYPRLTTTRIRGLLADASPAEKAVLQQGKIPMKLGLNALHVQRAMRIEQAYLGLYLDEMVSADTEILVMNSLEALPGWKDDLRLEVRDGNRDGTLRSQYGAENASQRKVLVRDADGRYETFDSQGQSLHGQDDFIASLQYALPDAHRTSIGLPHTGQGEALKVLLREHAITRSRLRQLLKIPPDELPFFKSPVRLSPKRSGYPLSGRGVGEAAAHLKLQALKERFRALYPEKTVQHRWDPASPDIYTDFLEFQRVHGEATEEKISLLEQEFRQMDASLNQWIRSPINDQPLPPRLTREQGQVIRLRQHIHKTLTAVWQKATHLAVREAGRELGFSINFEDVPGLGEVLGTLPPLEANFDHVRDINLNGTGVTDSIDGFLSNFERIRSLQADKNRLTRLPEALGSMRNLAFLVLTEGTVHLTESGIAALRELTLLERLGLSLNPLGLAPDISRMPALEVLELSQCEQRNWPTGLFDQPRPETFSLNLTANELTDIPDVEPGSDQARTLARTRLSRHRVSDAVLEKYNAYKTSVGIDPERINPPSGVQGRRQWTRGPGVKDKAEKQALWDRLEQAHGSEPFFNELARQGDDLRNRPDDFKLNMQTRVWQMLEVMDESVAVREKLFTMANAPITCTDAGLQVFNAMGVEVLLYEALRLEPIDLALSKLELFNLARGRARLDQLSRIARARVRELVAQGRPFPKYDAQDLVIPQFDAQGNRLKTIDEVEIHLAYTTLLAKRLDLPWQLEMFFAEPDVTPAMLDAAYSQVLALEEGEGLRNQIIKIPFWREFIERTNSARFAALDEKALALFEYQSDQKTLGLTDPLPALAQRALRKSIDAAARHLGIAPADVVYGRAMTDLEYDAMTQSFLDQKDALMKSLTDQVAGRKAT</sequence>
<keyword evidence="6" id="KW-0832">Ubl conjugation</keyword>
<dbReference type="GO" id="GO:0016567">
    <property type="term" value="P:protein ubiquitination"/>
    <property type="evidence" value="ECO:0007669"/>
    <property type="project" value="InterPro"/>
</dbReference>
<dbReference type="GO" id="GO:0005576">
    <property type="term" value="C:extracellular region"/>
    <property type="evidence" value="ECO:0007669"/>
    <property type="project" value="UniProtKB-UniRule"/>
</dbReference>
<keyword evidence="5" id="KW-0843">Virulence</keyword>
<dbReference type="InterPro" id="IPR032675">
    <property type="entry name" value="LRR_dom_sf"/>
</dbReference>
<dbReference type="EC" id="2.3.2.27" evidence="2"/>
<dbReference type="InterPro" id="IPR050216">
    <property type="entry name" value="LRR_domain-containing"/>
</dbReference>
<comment type="catalytic activity">
    <reaction evidence="1">
        <text>S-ubiquitinyl-[E2 ubiquitin-conjugating enzyme]-L-cysteine + [acceptor protein]-L-lysine = [E2 ubiquitin-conjugating enzyme]-L-cysteine + N(6)-ubiquitinyl-[acceptor protein]-L-lysine.</text>
        <dbReference type="EC" id="2.3.2.27"/>
    </reaction>
</comment>
<comment type="caution">
    <text evidence="9">The sequence shown here is derived from an EMBL/GenBank/DDBJ whole genome shotgun (WGS) entry which is preliminary data.</text>
</comment>
<feature type="region of interest" description="Disordered" evidence="7">
    <location>
        <begin position="1412"/>
        <end position="1437"/>
    </location>
</feature>
<keyword evidence="6" id="KW-0833">Ubl conjugation pathway</keyword>
<dbReference type="Proteomes" id="UP000441404">
    <property type="component" value="Unassembled WGS sequence"/>
</dbReference>
<protein>
    <recommendedName>
        <fullName evidence="2">RING-type E3 ubiquitin transferase</fullName>
        <ecNumber evidence="2">2.3.2.27</ecNumber>
    </recommendedName>
</protein>
<keyword evidence="6" id="KW-0808">Transferase</keyword>
<feature type="active site" description="Glycyl thioester intermediate" evidence="6">
    <location>
        <position position="1511"/>
    </location>
</feature>
<evidence type="ECO:0000256" key="2">
    <source>
        <dbReference type="ARBA" id="ARBA00012483"/>
    </source>
</evidence>
<dbReference type="RefSeq" id="WP_153328453.1">
    <property type="nucleotide sequence ID" value="NZ_WIWI01000027.1"/>
</dbReference>
<dbReference type="InterPro" id="IPR029487">
    <property type="entry name" value="NEL_dom"/>
</dbReference>
<dbReference type="EMBL" id="WIWJ01000027">
    <property type="protein sequence ID" value="MQT48145.1"/>
    <property type="molecule type" value="Genomic_DNA"/>
</dbReference>
<keyword evidence="6" id="KW-1035">Host cytoplasm</keyword>
<evidence type="ECO:0000313" key="10">
    <source>
        <dbReference type="EMBL" id="MQT89773.1"/>
    </source>
</evidence>
<evidence type="ECO:0000313" key="9">
    <source>
        <dbReference type="EMBL" id="MQT48145.1"/>
    </source>
</evidence>
<evidence type="ECO:0000313" key="12">
    <source>
        <dbReference type="Proteomes" id="UP000489190"/>
    </source>
</evidence>
<evidence type="ECO:0000256" key="1">
    <source>
        <dbReference type="ARBA" id="ARBA00000900"/>
    </source>
</evidence>
<evidence type="ECO:0000256" key="5">
    <source>
        <dbReference type="ARBA" id="ARBA00023026"/>
    </source>
</evidence>
<dbReference type="Gene3D" id="3.80.10.10">
    <property type="entry name" value="Ribonuclease Inhibitor"/>
    <property type="match status" value="1"/>
</dbReference>
<evidence type="ECO:0000256" key="4">
    <source>
        <dbReference type="ARBA" id="ARBA00022737"/>
    </source>
</evidence>
<comment type="similarity">
    <text evidence="6">Belongs to the LRR-containing bacterial E3 ligase family.</text>
</comment>
<dbReference type="GO" id="GO:0005737">
    <property type="term" value="C:cytoplasm"/>
    <property type="evidence" value="ECO:0007669"/>
    <property type="project" value="TreeGrafter"/>
</dbReference>
<dbReference type="Pfam" id="PF14496">
    <property type="entry name" value="NEL"/>
    <property type="match status" value="1"/>
</dbReference>
<evidence type="ECO:0000256" key="3">
    <source>
        <dbReference type="ARBA" id="ARBA00022614"/>
    </source>
</evidence>